<keyword evidence="3 5" id="KW-0418">Kinase</keyword>
<dbReference type="OrthoDB" id="67445at2759"/>
<keyword evidence="2 5" id="KW-0547">Nucleotide-binding</keyword>
<protein>
    <recommendedName>
        <fullName evidence="5">Probable acetate kinase</fullName>
        <ecNumber evidence="5">2.7.2.1</ecNumber>
    </recommendedName>
    <alternativeName>
        <fullName evidence="5">Acetokinase</fullName>
    </alternativeName>
</protein>
<evidence type="ECO:0000256" key="5">
    <source>
        <dbReference type="HAMAP-Rule" id="MF_03131"/>
    </source>
</evidence>
<feature type="site" description="Transition state stabilizer" evidence="5">
    <location>
        <position position="193"/>
    </location>
</feature>
<proteinExistence type="inferred from homology"/>
<dbReference type="InterPro" id="IPR000890">
    <property type="entry name" value="Aliphatic_acid_kin_short-chain"/>
</dbReference>
<feature type="site" description="Transition state stabilizer" evidence="5">
    <location>
        <position position="254"/>
    </location>
</feature>
<comment type="cofactor">
    <cofactor evidence="5">
        <name>Mg(2+)</name>
        <dbReference type="ChEBI" id="CHEBI:18420"/>
    </cofactor>
</comment>
<keyword evidence="5" id="KW-0479">Metal-binding</keyword>
<dbReference type="GO" id="GO:0005524">
    <property type="term" value="F:ATP binding"/>
    <property type="evidence" value="ECO:0007669"/>
    <property type="project" value="UniProtKB-KW"/>
</dbReference>
<keyword evidence="5" id="KW-0460">Magnesium</keyword>
<dbReference type="EC" id="2.7.2.1" evidence="5"/>
<organism evidence="6 7">
    <name type="scientific">Exidia glandulosa HHB12029</name>
    <dbReference type="NCBI Taxonomy" id="1314781"/>
    <lineage>
        <taxon>Eukaryota</taxon>
        <taxon>Fungi</taxon>
        <taxon>Dikarya</taxon>
        <taxon>Basidiomycota</taxon>
        <taxon>Agaricomycotina</taxon>
        <taxon>Agaricomycetes</taxon>
        <taxon>Auriculariales</taxon>
        <taxon>Exidiaceae</taxon>
        <taxon>Exidia</taxon>
    </lineage>
</organism>
<evidence type="ECO:0000256" key="4">
    <source>
        <dbReference type="ARBA" id="ARBA00022840"/>
    </source>
</evidence>
<dbReference type="PANTHER" id="PTHR21060:SF15">
    <property type="entry name" value="ACETATE KINASE-RELATED"/>
    <property type="match status" value="1"/>
</dbReference>
<feature type="binding site" evidence="5">
    <location>
        <position position="413"/>
    </location>
    <ligand>
        <name>Mg(2+)</name>
        <dbReference type="ChEBI" id="CHEBI:18420"/>
    </ligand>
</feature>
<dbReference type="UniPathway" id="UPA00340">
    <property type="reaction ID" value="UER00458"/>
</dbReference>
<sequence>MSSDSSDLLLAVNCGSSSIKFKLFEQPDLNVLISGSASNVAVKGARALIKYTVHAGQLEEEREEEEEGMAYDEVFERIINHLESSSPEHQGRHAISIVAHRVVHGGTQSDPMLIYKGHEEGLELLDKLSEFAPLHNHRSVTTVRSCLEHLPKSTQVLCFDTLFHASLPPHIYTYPLEPPKEEPPIPLRKYGAHGLSYASILRDTADFLGKPQEQCNLVVAHLGSGASVCMIRHGKSADTTMGLSPLEGLPGGTRSGSVDPILIFHHTASASEMVEQGGGVVSKAELVLNKQAGLQALAGTSDFGKIVSRLDATPRDEPAELAYALFVDRVLNFVGAYMLKLIGAGESVDGVVFSGGIGEKGARLRADVGKYLSAFGGQVDKARNESKDEDEGNVKRISSDASKIGIFVCKTDEEAQCARMARDWMNEHGRDDS</sequence>
<feature type="binding site" evidence="5">
    <location>
        <position position="20"/>
    </location>
    <ligand>
        <name>ATP</name>
        <dbReference type="ChEBI" id="CHEBI:30616"/>
    </ligand>
</feature>
<dbReference type="GO" id="GO:0006085">
    <property type="term" value="P:acetyl-CoA biosynthetic process"/>
    <property type="evidence" value="ECO:0007669"/>
    <property type="project" value="UniProtKB-UniRule"/>
</dbReference>
<dbReference type="AlphaFoldDB" id="A0A165JH73"/>
<comment type="pathway">
    <text evidence="5">Metabolic intermediate biosynthesis; acetyl-CoA biosynthesis; acetyl-CoA from acetate: step 1/2.</text>
</comment>
<dbReference type="PIRSF" id="PIRSF000722">
    <property type="entry name" value="Acetate_prop_kin"/>
    <property type="match status" value="1"/>
</dbReference>
<dbReference type="InterPro" id="IPR043129">
    <property type="entry name" value="ATPase_NBD"/>
</dbReference>
<accession>A0A165JH73</accession>
<evidence type="ECO:0000256" key="2">
    <source>
        <dbReference type="ARBA" id="ARBA00022741"/>
    </source>
</evidence>
<dbReference type="PROSITE" id="PS01075">
    <property type="entry name" value="ACETATE_KINASE_1"/>
    <property type="match status" value="1"/>
</dbReference>
<dbReference type="HAMAP" id="MF_00020">
    <property type="entry name" value="Acetate_kinase"/>
    <property type="match status" value="1"/>
</dbReference>
<feature type="binding site" evidence="5">
    <location>
        <position position="101"/>
    </location>
    <ligand>
        <name>substrate</name>
    </ligand>
</feature>
<comment type="similarity">
    <text evidence="5">Belongs to the acetokinase family.</text>
</comment>
<dbReference type="GO" id="GO:0006083">
    <property type="term" value="P:acetate metabolic process"/>
    <property type="evidence" value="ECO:0007669"/>
    <property type="project" value="TreeGrafter"/>
</dbReference>
<evidence type="ECO:0000313" key="7">
    <source>
        <dbReference type="Proteomes" id="UP000077266"/>
    </source>
</evidence>
<keyword evidence="7" id="KW-1185">Reference proteome</keyword>
<reference evidence="6 7" key="1">
    <citation type="journal article" date="2016" name="Mol. Biol. Evol.">
        <title>Comparative Genomics of Early-Diverging Mushroom-Forming Fungi Provides Insights into the Origins of Lignocellulose Decay Capabilities.</title>
        <authorList>
            <person name="Nagy L.G."/>
            <person name="Riley R."/>
            <person name="Tritt A."/>
            <person name="Adam C."/>
            <person name="Daum C."/>
            <person name="Floudas D."/>
            <person name="Sun H."/>
            <person name="Yadav J.S."/>
            <person name="Pangilinan J."/>
            <person name="Larsson K.H."/>
            <person name="Matsuura K."/>
            <person name="Barry K."/>
            <person name="Labutti K."/>
            <person name="Kuo R."/>
            <person name="Ohm R.A."/>
            <person name="Bhattacharya S.S."/>
            <person name="Shirouzu T."/>
            <person name="Yoshinaga Y."/>
            <person name="Martin F.M."/>
            <person name="Grigoriev I.V."/>
            <person name="Hibbett D.S."/>
        </authorList>
    </citation>
    <scope>NUCLEOTIDE SEQUENCE [LARGE SCALE GENOMIC DNA]</scope>
    <source>
        <strain evidence="6 7">HHB12029</strain>
    </source>
</reference>
<dbReference type="NCBIfam" id="TIGR00016">
    <property type="entry name" value="ackA"/>
    <property type="match status" value="1"/>
</dbReference>
<evidence type="ECO:0000256" key="3">
    <source>
        <dbReference type="ARBA" id="ARBA00022777"/>
    </source>
</evidence>
<dbReference type="Pfam" id="PF00871">
    <property type="entry name" value="Acetate_kinase"/>
    <property type="match status" value="1"/>
</dbReference>
<dbReference type="STRING" id="1314781.A0A165JH73"/>
<dbReference type="PRINTS" id="PR00471">
    <property type="entry name" value="ACETATEKNASE"/>
</dbReference>
<dbReference type="InParanoid" id="A0A165JH73"/>
<dbReference type="EMBL" id="KV425966">
    <property type="protein sequence ID" value="KZV94841.1"/>
    <property type="molecule type" value="Genomic_DNA"/>
</dbReference>
<dbReference type="InterPro" id="IPR023865">
    <property type="entry name" value="Aliphatic_acid_kinase_CS"/>
</dbReference>
<dbReference type="Gene3D" id="3.30.420.40">
    <property type="match status" value="2"/>
</dbReference>
<dbReference type="Proteomes" id="UP000077266">
    <property type="component" value="Unassembled WGS sequence"/>
</dbReference>
<feature type="binding site" evidence="5">
    <location>
        <position position="13"/>
    </location>
    <ligand>
        <name>Mg(2+)</name>
        <dbReference type="ChEBI" id="CHEBI:18420"/>
    </ligand>
</feature>
<keyword evidence="1 5" id="KW-0808">Transferase</keyword>
<evidence type="ECO:0000313" key="6">
    <source>
        <dbReference type="EMBL" id="KZV94841.1"/>
    </source>
</evidence>
<name>A0A165JH73_EXIGL</name>
<dbReference type="SUPFAM" id="SSF53067">
    <property type="entry name" value="Actin-like ATPase domain"/>
    <property type="match status" value="2"/>
</dbReference>
<comment type="caution">
    <text evidence="5">Lacks conserved residue(s) required for the propagation of feature annotation.</text>
</comment>
<feature type="active site" description="Proton donor/acceptor" evidence="5">
    <location>
        <position position="160"/>
    </location>
</feature>
<dbReference type="GO" id="GO:0008776">
    <property type="term" value="F:acetate kinase activity"/>
    <property type="evidence" value="ECO:0007669"/>
    <property type="project" value="UniProtKB-UniRule"/>
</dbReference>
<evidence type="ECO:0000256" key="1">
    <source>
        <dbReference type="ARBA" id="ARBA00022679"/>
    </source>
</evidence>
<gene>
    <name evidence="6" type="ORF">EXIGLDRAFT_736259</name>
</gene>
<feature type="binding site" evidence="5">
    <location>
        <begin position="221"/>
        <end position="225"/>
    </location>
    <ligand>
        <name>ATP</name>
        <dbReference type="ChEBI" id="CHEBI:30616"/>
    </ligand>
</feature>
<dbReference type="InterPro" id="IPR004372">
    <property type="entry name" value="Ac/propionate_kinase"/>
</dbReference>
<comment type="catalytic activity">
    <reaction evidence="5">
        <text>acetate + ATP = acetyl phosphate + ADP</text>
        <dbReference type="Rhea" id="RHEA:11352"/>
        <dbReference type="ChEBI" id="CHEBI:22191"/>
        <dbReference type="ChEBI" id="CHEBI:30089"/>
        <dbReference type="ChEBI" id="CHEBI:30616"/>
        <dbReference type="ChEBI" id="CHEBI:456216"/>
        <dbReference type="EC" id="2.7.2.1"/>
    </reaction>
</comment>
<dbReference type="PANTHER" id="PTHR21060">
    <property type="entry name" value="ACETATE KINASE"/>
    <property type="match status" value="1"/>
</dbReference>
<keyword evidence="4 5" id="KW-0067">ATP-binding</keyword>
<dbReference type="GO" id="GO:0000287">
    <property type="term" value="F:magnesium ion binding"/>
    <property type="evidence" value="ECO:0007669"/>
    <property type="project" value="UniProtKB-UniRule"/>
</dbReference>